<keyword evidence="2" id="KW-0697">Rotamase</keyword>
<dbReference type="EC" id="5.2.1.8" evidence="1"/>
<evidence type="ECO:0000256" key="3">
    <source>
        <dbReference type="ARBA" id="ARBA00023235"/>
    </source>
</evidence>
<dbReference type="GO" id="GO:0003755">
    <property type="term" value="F:peptidyl-prolyl cis-trans isomerase activity"/>
    <property type="evidence" value="ECO:0007669"/>
    <property type="project" value="UniProtKB-KW"/>
</dbReference>
<organism evidence="5 6">
    <name type="scientific">Phenylobacterium zucineum (strain HLK1)</name>
    <dbReference type="NCBI Taxonomy" id="450851"/>
    <lineage>
        <taxon>Bacteria</taxon>
        <taxon>Pseudomonadati</taxon>
        <taxon>Pseudomonadota</taxon>
        <taxon>Alphaproteobacteria</taxon>
        <taxon>Caulobacterales</taxon>
        <taxon>Caulobacteraceae</taxon>
        <taxon>Phenylobacterium</taxon>
    </lineage>
</organism>
<dbReference type="PANTHER" id="PTHR43246">
    <property type="entry name" value="PEPTIDYL-PROLYL CIS-TRANS ISOMERASE CYP38, CHLOROPLASTIC"/>
    <property type="match status" value="1"/>
</dbReference>
<accession>B4RGE5</accession>
<sequence length="194" mass="21201">MPTPGNRRETRMKISSDQQHVEFTTALGGIVISVDRAAAPLTASNFLTYVCSGFFDRTAFYRVVAPCNQKGNAVPISVVQGGWREDVTPPLPPIPHEPTCQTGLRHRDGVVSMARLAPGTAAGAFFICIGDHPQLDYGGARNPDQHGFAAFGEVVQGMDVVRAIWARAEQEQFLSEPIAIERALLSRRRWISVD</sequence>
<dbReference type="HOGENOM" id="CLU_012062_16_9_5"/>
<dbReference type="KEGG" id="pzu:PHZ_c2442"/>
<dbReference type="InterPro" id="IPR044665">
    <property type="entry name" value="E_coli_cyclophilin_A-like"/>
</dbReference>
<dbReference type="Pfam" id="PF00160">
    <property type="entry name" value="Pro_isomerase"/>
    <property type="match status" value="1"/>
</dbReference>
<protein>
    <recommendedName>
        <fullName evidence="1">peptidylprolyl isomerase</fullName>
        <ecNumber evidence="1">5.2.1.8</ecNumber>
    </recommendedName>
</protein>
<dbReference type="Proteomes" id="UP000001868">
    <property type="component" value="Chromosome"/>
</dbReference>
<gene>
    <name evidence="5" type="ordered locus">PHZ_c2442</name>
</gene>
<evidence type="ECO:0000259" key="4">
    <source>
        <dbReference type="PROSITE" id="PS50072"/>
    </source>
</evidence>
<dbReference type="STRING" id="450851.PHZ_c2442"/>
<name>B4RGE5_PHEZH</name>
<feature type="domain" description="PPIase cyclophilin-type" evidence="4">
    <location>
        <begin position="25"/>
        <end position="177"/>
    </location>
</feature>
<dbReference type="InterPro" id="IPR002130">
    <property type="entry name" value="Cyclophilin-type_PPIase_dom"/>
</dbReference>
<evidence type="ECO:0000256" key="1">
    <source>
        <dbReference type="ARBA" id="ARBA00013194"/>
    </source>
</evidence>
<dbReference type="PROSITE" id="PS50072">
    <property type="entry name" value="CSA_PPIASE_2"/>
    <property type="match status" value="1"/>
</dbReference>
<evidence type="ECO:0000256" key="2">
    <source>
        <dbReference type="ARBA" id="ARBA00023110"/>
    </source>
</evidence>
<dbReference type="InterPro" id="IPR029000">
    <property type="entry name" value="Cyclophilin-like_dom_sf"/>
</dbReference>
<evidence type="ECO:0000313" key="5">
    <source>
        <dbReference type="EMBL" id="ACG78851.1"/>
    </source>
</evidence>
<proteinExistence type="predicted"/>
<reference evidence="5 6" key="1">
    <citation type="journal article" date="2008" name="BMC Genomics">
        <title>Complete genome of Phenylobacterium zucineum - a novel facultative intracellular bacterium isolated from human erythroleukemia cell line K562.</title>
        <authorList>
            <person name="Luo Y."/>
            <person name="Xu X."/>
            <person name="Ding Z."/>
            <person name="Liu Z."/>
            <person name="Zhang B."/>
            <person name="Yan Z."/>
            <person name="Sun J."/>
            <person name="Hu S."/>
            <person name="Hu X."/>
        </authorList>
    </citation>
    <scope>NUCLEOTIDE SEQUENCE [LARGE SCALE GENOMIC DNA]</scope>
    <source>
        <strain evidence="5 6">HLK1</strain>
    </source>
</reference>
<keyword evidence="3 5" id="KW-0413">Isomerase</keyword>
<evidence type="ECO:0000313" key="6">
    <source>
        <dbReference type="Proteomes" id="UP000001868"/>
    </source>
</evidence>
<dbReference type="Gene3D" id="2.40.100.10">
    <property type="entry name" value="Cyclophilin-like"/>
    <property type="match status" value="1"/>
</dbReference>
<dbReference type="AlphaFoldDB" id="B4RGE5"/>
<dbReference type="EMBL" id="CP000747">
    <property type="protein sequence ID" value="ACG78851.1"/>
    <property type="molecule type" value="Genomic_DNA"/>
</dbReference>
<dbReference type="SUPFAM" id="SSF50891">
    <property type="entry name" value="Cyclophilin-like"/>
    <property type="match status" value="1"/>
</dbReference>
<keyword evidence="6" id="KW-1185">Reference proteome</keyword>
<dbReference type="eggNOG" id="COG0652">
    <property type="taxonomic scope" value="Bacteria"/>
</dbReference>